<dbReference type="Gene3D" id="3.30.450.20">
    <property type="entry name" value="PAS domain"/>
    <property type="match status" value="1"/>
</dbReference>
<evidence type="ECO:0000256" key="2">
    <source>
        <dbReference type="ARBA" id="ARBA00023012"/>
    </source>
</evidence>
<dbReference type="InterPro" id="IPR004358">
    <property type="entry name" value="Sig_transdc_His_kin-like_C"/>
</dbReference>
<feature type="domain" description="Response regulatory" evidence="6">
    <location>
        <begin position="569"/>
        <end position="706"/>
    </location>
</feature>
<reference evidence="7" key="1">
    <citation type="submission" date="2020-05" db="EMBL/GenBank/DDBJ databases">
        <title>Phylogenomic resolution of chytrid fungi.</title>
        <authorList>
            <person name="Stajich J.E."/>
            <person name="Amses K."/>
            <person name="Simmons R."/>
            <person name="Seto K."/>
            <person name="Myers J."/>
            <person name="Bonds A."/>
            <person name="Quandt C.A."/>
            <person name="Barry K."/>
            <person name="Liu P."/>
            <person name="Grigoriev I."/>
            <person name="Longcore J.E."/>
            <person name="James T.Y."/>
        </authorList>
    </citation>
    <scope>NUCLEOTIDE SEQUENCE</scope>
    <source>
        <strain evidence="7">JEL0318</strain>
    </source>
</reference>
<dbReference type="Gene3D" id="1.10.287.130">
    <property type="match status" value="2"/>
</dbReference>
<dbReference type="Pfam" id="PF00512">
    <property type="entry name" value="HisKA"/>
    <property type="match status" value="2"/>
</dbReference>
<feature type="domain" description="Response regulatory" evidence="6">
    <location>
        <begin position="1186"/>
        <end position="1401"/>
    </location>
</feature>
<dbReference type="Gene3D" id="3.30.565.10">
    <property type="entry name" value="Histidine kinase-like ATPase, C-terminal domain"/>
    <property type="match status" value="2"/>
</dbReference>
<keyword evidence="2" id="KW-0902">Two-component regulatory system</keyword>
<evidence type="ECO:0000259" key="6">
    <source>
        <dbReference type="PROSITE" id="PS50110"/>
    </source>
</evidence>
<dbReference type="SMART" id="SM00387">
    <property type="entry name" value="HATPase_c"/>
    <property type="match status" value="2"/>
</dbReference>
<dbReference type="Gene3D" id="3.40.50.2300">
    <property type="match status" value="2"/>
</dbReference>
<dbReference type="PROSITE" id="PS50109">
    <property type="entry name" value="HIS_KIN"/>
    <property type="match status" value="2"/>
</dbReference>
<dbReference type="PRINTS" id="PR00344">
    <property type="entry name" value="BCTRLSENSOR"/>
</dbReference>
<dbReference type="InterPro" id="IPR003594">
    <property type="entry name" value="HATPase_dom"/>
</dbReference>
<evidence type="ECO:0000256" key="1">
    <source>
        <dbReference type="ARBA" id="ARBA00022553"/>
    </source>
</evidence>
<dbReference type="InterPro" id="IPR036097">
    <property type="entry name" value="HisK_dim/P_sf"/>
</dbReference>
<dbReference type="GO" id="GO:0000155">
    <property type="term" value="F:phosphorelay sensor kinase activity"/>
    <property type="evidence" value="ECO:0007669"/>
    <property type="project" value="InterPro"/>
</dbReference>
<keyword evidence="8" id="KW-1185">Reference proteome</keyword>
<dbReference type="InterPro" id="IPR005467">
    <property type="entry name" value="His_kinase_dom"/>
</dbReference>
<dbReference type="CDD" id="cd16922">
    <property type="entry name" value="HATPase_EvgS-ArcB-TorS-like"/>
    <property type="match status" value="1"/>
</dbReference>
<dbReference type="InterPro" id="IPR011006">
    <property type="entry name" value="CheY-like_superfamily"/>
</dbReference>
<feature type="domain" description="Histidine kinase" evidence="5">
    <location>
        <begin position="254"/>
        <end position="491"/>
    </location>
</feature>
<feature type="region of interest" description="Disordered" evidence="4">
    <location>
        <begin position="1316"/>
        <end position="1336"/>
    </location>
</feature>
<dbReference type="SMART" id="SM00388">
    <property type="entry name" value="HisKA"/>
    <property type="match status" value="2"/>
</dbReference>
<dbReference type="Proteomes" id="UP001212841">
    <property type="component" value="Unassembled WGS sequence"/>
</dbReference>
<comment type="caution">
    <text evidence="7">The sequence shown here is derived from an EMBL/GenBank/DDBJ whole genome shotgun (WGS) entry which is preliminary data.</text>
</comment>
<proteinExistence type="predicted"/>
<feature type="modified residue" description="4-aspartylphosphate" evidence="3">
    <location>
        <position position="1286"/>
    </location>
</feature>
<dbReference type="CDD" id="cd17574">
    <property type="entry name" value="REC_OmpR"/>
    <property type="match status" value="1"/>
</dbReference>
<dbReference type="SUPFAM" id="SSF47384">
    <property type="entry name" value="Homodimeric domain of signal transducing histidine kinase"/>
    <property type="match status" value="2"/>
</dbReference>
<dbReference type="CDD" id="cd00082">
    <property type="entry name" value="HisKA"/>
    <property type="match status" value="2"/>
</dbReference>
<organism evidence="7 8">
    <name type="scientific">Rhizophlyctis rosea</name>
    <dbReference type="NCBI Taxonomy" id="64517"/>
    <lineage>
        <taxon>Eukaryota</taxon>
        <taxon>Fungi</taxon>
        <taxon>Fungi incertae sedis</taxon>
        <taxon>Chytridiomycota</taxon>
        <taxon>Chytridiomycota incertae sedis</taxon>
        <taxon>Chytridiomycetes</taxon>
        <taxon>Rhizophlyctidales</taxon>
        <taxon>Rhizophlyctidaceae</taxon>
        <taxon>Rhizophlyctis</taxon>
    </lineage>
</organism>
<dbReference type="InterPro" id="IPR003661">
    <property type="entry name" value="HisK_dim/P_dom"/>
</dbReference>
<dbReference type="Pfam" id="PF02518">
    <property type="entry name" value="HATPase_c"/>
    <property type="match status" value="2"/>
</dbReference>
<name>A0AAD5S9B8_9FUNG</name>
<protein>
    <submittedName>
        <fullName evidence="7">Uncharacterized protein</fullName>
    </submittedName>
</protein>
<gene>
    <name evidence="7" type="ORF">HK097_009152</name>
</gene>
<dbReference type="EMBL" id="JADGJD010000585">
    <property type="protein sequence ID" value="KAJ3049863.1"/>
    <property type="molecule type" value="Genomic_DNA"/>
</dbReference>
<sequence length="1409" mass="156075">MYQGEATWVDALPLQLIRKGYKEESYFSVSHAPALDDEGRIAGVLAVCSEVTSQIIGTRRMSLLRELSTCVRDTTSIDLALDAIDAALTGKTLEVPFLFIYLPDKDQKRLVLRKAIGVDVEKNPNAAPDSLDFSDNFDVNDIWQVIATFNSGEMAITSPIHHHVSVCGGPWGDIVDTAVVLPVSSAAHDSSALGVIVSGVNPNRELDDEYKSFFNLLATQISIVIQNAKAYEEERKRADALLELDRQKTYFFSNVSHEFRTPLTLILGPLEDALSKPHLSIEPDTVRSIHRNAIRLLRLVNNLLDFSRIEKGRESLTFTPVDLPTLTANLSSSFRSLCETAGLKLTIACETLHEPAWVNVEQWEKLVLNLLSNAFKYTMEGEICVRMRRVDGSELRVAGNLGENVRQALPPVGQYVRLEVEDTGVGIPAHELTNVFERFHRIEGAPGRSFEGTGIGLSLIKEIVTLHSGAIEVHSALGKWTRFTVLLPLGSGHLPKEQLRSRHAERGAGRSGVVESMVMEATQWVDRRIHEVLDEVHDEAWLAEGDKERIKDRVDLLNAESKGTTKIGYVLIVDDNADMRHYLSALLSSLCETAMASNGAAALESIEDRMPDLVLSDVMMPVVDGITLVRELRSDAFMDRLVRKYSLDGGKGVEMQSREMVYIPVILLSARAGEDAIISRLSTDADDYVCEPFRAPELLSRIRTQLSISKMRKQWALDTRAAHSSALAAAKASSQFARTFLATMSHEIRTPLNAVVGMTDLLLDTPLTSEQRDFVDTIRKSGGHLQVVINDILDFSKIESGKLELEPYPVNIRECIEEAIDLVSTSASEHLELNYDIDSGTPCTAVCDLARLRQVIINLLSNSVKFTKEGHVCISVHYARTGDGGELHFAVSDTGIGIPPQLQQRLFQPFSQIDSSTTRLYGGTGLGLAVCKRLIAAMGGDISCESSGVLGEGSVFKFFIRVQPVSESRSTQSASSDIQERIVNDPLLHEPIPELSDVEVLIIIGDATTRRLLTKQATSWGMSAVAAATTFEAGRRIGQRQRKFDIVVMDGSVPKGHRVDIAIAAAEMGNGLETSSKSQTRLQILFLASLKSVRQSDGTVDWMGLIHQKAIEQRWDVRVLRKPSRKVTLREAFMTARRVFIQHDSNMPPRSLDAEFSLSELEQSLSNSALEGRRSDTSLARTYPLRILVAEDNVVNQKVLLSMLQKLGFALHRLEFEFDSSMKGHEGRNAMENARGLKGLPPASSVTLTSNGLEAVKAIELVSEYASENRRTGEEKAKGFDVVLLDVQMPVMDGLEAASHIRRLWDVPETTLRSEATKEDTTVNNPQISDHGQRRGARLHPNCVLTRERKHEWSLMRPWLVAVTANAMMEDERSCLQAGFDQYANKPLRMKKLEDIIGAIGRQRREGFD</sequence>
<evidence type="ECO:0000259" key="5">
    <source>
        <dbReference type="PROSITE" id="PS50109"/>
    </source>
</evidence>
<dbReference type="FunFam" id="3.30.565.10:FF:000010">
    <property type="entry name" value="Sensor histidine kinase RcsC"/>
    <property type="match status" value="1"/>
</dbReference>
<keyword evidence="1 3" id="KW-0597">Phosphoprotein</keyword>
<dbReference type="PANTHER" id="PTHR45339:SF1">
    <property type="entry name" value="HYBRID SIGNAL TRANSDUCTION HISTIDINE KINASE J"/>
    <property type="match status" value="1"/>
</dbReference>
<dbReference type="PANTHER" id="PTHR45339">
    <property type="entry name" value="HYBRID SIGNAL TRANSDUCTION HISTIDINE KINASE J"/>
    <property type="match status" value="1"/>
</dbReference>
<evidence type="ECO:0000313" key="7">
    <source>
        <dbReference type="EMBL" id="KAJ3049863.1"/>
    </source>
</evidence>
<dbReference type="Pfam" id="PF00072">
    <property type="entry name" value="Response_reg"/>
    <property type="match status" value="1"/>
</dbReference>
<evidence type="ECO:0000256" key="3">
    <source>
        <dbReference type="PROSITE-ProRule" id="PRU00169"/>
    </source>
</evidence>
<evidence type="ECO:0000313" key="8">
    <source>
        <dbReference type="Proteomes" id="UP001212841"/>
    </source>
</evidence>
<dbReference type="CDD" id="cd17546">
    <property type="entry name" value="REC_hyHK_CKI1_RcsC-like"/>
    <property type="match status" value="1"/>
</dbReference>
<dbReference type="PROSITE" id="PS50110">
    <property type="entry name" value="RESPONSE_REGULATORY"/>
    <property type="match status" value="2"/>
</dbReference>
<dbReference type="SMART" id="SM00448">
    <property type="entry name" value="REC"/>
    <property type="match status" value="2"/>
</dbReference>
<dbReference type="InterPro" id="IPR036890">
    <property type="entry name" value="HATPase_C_sf"/>
</dbReference>
<dbReference type="InterPro" id="IPR029016">
    <property type="entry name" value="GAF-like_dom_sf"/>
</dbReference>
<evidence type="ECO:0000256" key="4">
    <source>
        <dbReference type="SAM" id="MobiDB-lite"/>
    </source>
</evidence>
<accession>A0AAD5S9B8</accession>
<dbReference type="SUPFAM" id="SSF52172">
    <property type="entry name" value="CheY-like"/>
    <property type="match status" value="2"/>
</dbReference>
<dbReference type="SUPFAM" id="SSF55874">
    <property type="entry name" value="ATPase domain of HSP90 chaperone/DNA topoisomerase II/histidine kinase"/>
    <property type="match status" value="2"/>
</dbReference>
<dbReference type="SUPFAM" id="SSF55781">
    <property type="entry name" value="GAF domain-like"/>
    <property type="match status" value="1"/>
</dbReference>
<feature type="domain" description="Histidine kinase" evidence="5">
    <location>
        <begin position="743"/>
        <end position="964"/>
    </location>
</feature>
<dbReference type="Gene3D" id="3.30.450.40">
    <property type="match status" value="1"/>
</dbReference>
<dbReference type="InterPro" id="IPR001789">
    <property type="entry name" value="Sig_transdc_resp-reg_receiver"/>
</dbReference>
<feature type="modified residue" description="4-aspartylphosphate" evidence="3">
    <location>
        <position position="617"/>
    </location>
</feature>